<gene>
    <name evidence="1" type="ORF">P0Y58_18250</name>
</gene>
<reference evidence="1" key="1">
    <citation type="submission" date="2023-03" db="EMBL/GenBank/DDBJ databases">
        <title>Andean soil-derived lignocellulolytic bacterial consortium as a source of novel taxa and putative plastic-active enzymes.</title>
        <authorList>
            <person name="Diaz-Garcia L."/>
            <person name="Chuvochina M."/>
            <person name="Feuerriegel G."/>
            <person name="Bunk B."/>
            <person name="Sproer C."/>
            <person name="Streit W.R."/>
            <person name="Rodriguez L.M."/>
            <person name="Overmann J."/>
            <person name="Jimenez D.J."/>
        </authorList>
    </citation>
    <scope>NUCLEOTIDE SEQUENCE</scope>
    <source>
        <strain evidence="1">MAG 876</strain>
    </source>
</reference>
<protein>
    <submittedName>
        <fullName evidence="1">Uncharacterized protein</fullName>
    </submittedName>
</protein>
<dbReference type="Proteomes" id="UP001216329">
    <property type="component" value="Chromosome"/>
</dbReference>
<name>A0AAJ6B9M6_9PSED</name>
<dbReference type="EMBL" id="CP119325">
    <property type="protein sequence ID" value="WEK28848.1"/>
    <property type="molecule type" value="Genomic_DNA"/>
</dbReference>
<organism evidence="1 2">
    <name type="scientific">Candidatus Pseudomonas phytovorans</name>
    <dbReference type="NCBI Taxonomy" id="3121377"/>
    <lineage>
        <taxon>Bacteria</taxon>
        <taxon>Pseudomonadati</taxon>
        <taxon>Pseudomonadota</taxon>
        <taxon>Gammaproteobacteria</taxon>
        <taxon>Pseudomonadales</taxon>
        <taxon>Pseudomonadaceae</taxon>
        <taxon>Pseudomonas</taxon>
    </lineage>
</organism>
<proteinExistence type="predicted"/>
<dbReference type="AlphaFoldDB" id="A0AAJ6B9M6"/>
<evidence type="ECO:0000313" key="2">
    <source>
        <dbReference type="Proteomes" id="UP001216329"/>
    </source>
</evidence>
<evidence type="ECO:0000313" key="1">
    <source>
        <dbReference type="EMBL" id="WEK28848.1"/>
    </source>
</evidence>
<sequence length="298" mass="32945">MTYNEFISYLADQILDIRTREGRSGHILIFSSYAKAGTKAALECRSFFDRFTLDEGPHNDYNPNSKVSTEAYRTALYSQIAAAVGNKTGSAGAQTNARFLDSVLVEGVGYGGSVSNQRFSRVAAEHVAGLIVFERTCAECGAKYTVELKGQTYQLKSNHPPTCTPKRVASVQPVPIQVTPAPAAPETPKPQVTAKAEGGSEPLMLRYMRWEARQTSVTGPVIPQNLLEPTQKPAYDSPAYRANAKAALQLYADFLKFYVEDPSPKSWPEDNQRAVERMYNVVMRTIFNFDPSANKKQQ</sequence>
<accession>A0AAJ6B9M6</accession>